<dbReference type="OrthoDB" id="422086at2759"/>
<organism evidence="6 7">
    <name type="scientific">Pleurotus ostreatus</name>
    <name type="common">Oyster mushroom</name>
    <name type="synonym">White-rot fungus</name>
    <dbReference type="NCBI Taxonomy" id="5322"/>
    <lineage>
        <taxon>Eukaryota</taxon>
        <taxon>Fungi</taxon>
        <taxon>Dikarya</taxon>
        <taxon>Basidiomycota</taxon>
        <taxon>Agaricomycotina</taxon>
        <taxon>Agaricomycetes</taxon>
        <taxon>Agaricomycetidae</taxon>
        <taxon>Agaricales</taxon>
        <taxon>Pleurotineae</taxon>
        <taxon>Pleurotaceae</taxon>
        <taxon>Pleurotus</taxon>
    </lineage>
</organism>
<keyword evidence="4 5" id="KW-0472">Membrane</keyword>
<protein>
    <recommendedName>
        <fullName evidence="5">Protein-S-isoprenylcysteine O-methyltransferase</fullName>
        <ecNumber evidence="5">2.1.1.100</ecNumber>
    </recommendedName>
</protein>
<keyword evidence="3 5" id="KW-1133">Transmembrane helix</keyword>
<dbReference type="Gene3D" id="1.20.120.1630">
    <property type="match status" value="1"/>
</dbReference>
<comment type="catalytic activity">
    <reaction evidence="5">
        <text>[protein]-C-terminal S-[(2E,6E)-farnesyl]-L-cysteine + S-adenosyl-L-methionine = [protein]-C-terminal S-[(2E,6E)-farnesyl]-L-cysteine methyl ester + S-adenosyl-L-homocysteine</text>
        <dbReference type="Rhea" id="RHEA:21672"/>
        <dbReference type="Rhea" id="RHEA-COMP:12125"/>
        <dbReference type="Rhea" id="RHEA-COMP:12126"/>
        <dbReference type="ChEBI" id="CHEBI:57856"/>
        <dbReference type="ChEBI" id="CHEBI:59789"/>
        <dbReference type="ChEBI" id="CHEBI:90510"/>
        <dbReference type="ChEBI" id="CHEBI:90511"/>
        <dbReference type="EC" id="2.1.1.100"/>
    </reaction>
</comment>
<keyword evidence="5" id="KW-0808">Transferase</keyword>
<reference evidence="6" key="1">
    <citation type="submission" date="2019-07" db="EMBL/GenBank/DDBJ databases">
        <authorList>
            <person name="Palmer J.M."/>
        </authorList>
    </citation>
    <scope>NUCLEOTIDE SEQUENCE</scope>
    <source>
        <strain evidence="6">PC9</strain>
    </source>
</reference>
<evidence type="ECO:0000256" key="1">
    <source>
        <dbReference type="ARBA" id="ARBA00004141"/>
    </source>
</evidence>
<dbReference type="PANTHER" id="PTHR12714">
    <property type="entry name" value="PROTEIN-S ISOPRENYLCYSTEINE O-METHYLTRANSFERASE"/>
    <property type="match status" value="1"/>
</dbReference>
<proteinExistence type="inferred from homology"/>
<dbReference type="Pfam" id="PF04140">
    <property type="entry name" value="ICMT"/>
    <property type="match status" value="1"/>
</dbReference>
<dbReference type="PANTHER" id="PTHR12714:SF9">
    <property type="entry name" value="PROTEIN-S-ISOPRENYLCYSTEINE O-METHYLTRANSFERASE"/>
    <property type="match status" value="1"/>
</dbReference>
<dbReference type="VEuPathDB" id="FungiDB:PC9H_006957"/>
<keyword evidence="5" id="KW-0949">S-adenosyl-L-methionine</keyword>
<comment type="caution">
    <text evidence="6">The sequence shown here is derived from an EMBL/GenBank/DDBJ whole genome shotgun (WGS) entry which is preliminary data.</text>
</comment>
<comment type="similarity">
    <text evidence="5">Belongs to the class VI-like SAM-binding methyltransferase superfamily. Isoprenylcysteine carboxyl methyltransferase family.</text>
</comment>
<dbReference type="AlphaFoldDB" id="A0A8H7DTD3"/>
<accession>A0A8H7DTD3</accession>
<keyword evidence="5" id="KW-0489">Methyltransferase</keyword>
<keyword evidence="2 5" id="KW-0812">Transmembrane</keyword>
<dbReference type="RefSeq" id="XP_036632514.1">
    <property type="nucleotide sequence ID" value="XM_036776495.1"/>
</dbReference>
<dbReference type="EMBL" id="JACETU010000004">
    <property type="protein sequence ID" value="KAF7431236.1"/>
    <property type="molecule type" value="Genomic_DNA"/>
</dbReference>
<feature type="transmembrane region" description="Helical" evidence="5">
    <location>
        <begin position="93"/>
        <end position="110"/>
    </location>
</feature>
<dbReference type="Proteomes" id="UP000623687">
    <property type="component" value="Unassembled WGS sequence"/>
</dbReference>
<comment type="subcellular location">
    <subcellularLocation>
        <location evidence="5">Endoplasmic reticulum membrane</location>
        <topology evidence="5">Multi-pass membrane protein</topology>
    </subcellularLocation>
    <subcellularLocation>
        <location evidence="1">Membrane</location>
        <topology evidence="1">Multi-pass membrane protein</topology>
    </subcellularLocation>
</comment>
<dbReference type="GO" id="GO:0004671">
    <property type="term" value="F:protein C-terminal S-isoprenylcysteine carboxyl O-methyltransferase activity"/>
    <property type="evidence" value="ECO:0007669"/>
    <property type="project" value="UniProtKB-EC"/>
</dbReference>
<evidence type="ECO:0000313" key="6">
    <source>
        <dbReference type="EMBL" id="KAF7431236.1"/>
    </source>
</evidence>
<evidence type="ECO:0000256" key="4">
    <source>
        <dbReference type="ARBA" id="ARBA00023136"/>
    </source>
</evidence>
<dbReference type="EC" id="2.1.1.100" evidence="5"/>
<dbReference type="InterPro" id="IPR007269">
    <property type="entry name" value="ICMT_MeTrfase"/>
</dbReference>
<evidence type="ECO:0000256" key="5">
    <source>
        <dbReference type="RuleBase" id="RU362022"/>
    </source>
</evidence>
<keyword evidence="7" id="KW-1185">Reference proteome</keyword>
<sequence length="229" mass="25694">MGTFLNASNWVVLATGLSYYVTATPPNRRVNRSELLINTWVERFLLTRLMFLKIFVGSACLMHILSSVFSMGICTTRTSSSSSESPTSLSTTMILGGGLALLSASIRLWCYAEMKDLYDFEVNIKQAHRLVTSGPYSFVRHPGYIASCGTRIGVTMVMFSKDHWLYQCGLRSTVGAVLSCIWCAEVVMINGVLIPARMTVEDDRLRRHFGREWDDYASRVAYRLVPGVY</sequence>
<gene>
    <name evidence="6" type="ORF">PC9H_006957</name>
</gene>
<dbReference type="GO" id="GO:0032259">
    <property type="term" value="P:methylation"/>
    <property type="evidence" value="ECO:0007669"/>
    <property type="project" value="UniProtKB-KW"/>
</dbReference>
<evidence type="ECO:0000256" key="2">
    <source>
        <dbReference type="ARBA" id="ARBA00022692"/>
    </source>
</evidence>
<evidence type="ECO:0000313" key="7">
    <source>
        <dbReference type="Proteomes" id="UP000623687"/>
    </source>
</evidence>
<dbReference type="GO" id="GO:0005789">
    <property type="term" value="C:endoplasmic reticulum membrane"/>
    <property type="evidence" value="ECO:0007669"/>
    <property type="project" value="UniProtKB-SubCell"/>
</dbReference>
<keyword evidence="5" id="KW-0256">Endoplasmic reticulum</keyword>
<feature type="transmembrane region" description="Helical" evidence="5">
    <location>
        <begin position="50"/>
        <end position="73"/>
    </location>
</feature>
<comment type="caution">
    <text evidence="5">Lacks conserved residue(s) required for the propagation of feature annotation.</text>
</comment>
<name>A0A8H7DTD3_PLEOS</name>
<dbReference type="GeneID" id="59376775"/>
<evidence type="ECO:0000256" key="3">
    <source>
        <dbReference type="ARBA" id="ARBA00022989"/>
    </source>
</evidence>